<accession>A0A218W7S4</accession>
<comment type="function">
    <text evidence="3">Bifunctional nuclease with both RNase and DNase activities. Involved in basal defense response. Participates in abscisic acid-derived callose deposition following infection by a necrotrophic pathogen.</text>
</comment>
<sequence>MIGVGAPFSGRTALRFPAAADQPSGSRSVACSPACFSGFPPSARLCQRKKLRCGFRSILISCKSSSRGSSGGRSVGSDDGSDGDYLPASLLLAGEYSIEKLIDAHRGDDNRNCPDQFQFVKSLPEKFGYKIEMVRITERVVNTYFARLYFSKPGETELFSVDARPSDAINVAYRCQVPVYVNKQIVLTDAIRIGYGADRSRDARPVYDVSLDSAAEGPDILVEELDLVKSMNLAIKEERYIDAAMWRDKLRKLRKSKT</sequence>
<comment type="caution">
    <text evidence="5">The sequence shown here is derived from an EMBL/GenBank/DDBJ whole genome shotgun (WGS) entry which is preliminary data.</text>
</comment>
<dbReference type="EMBL" id="MTKT01005034">
    <property type="protein sequence ID" value="OWM68251.1"/>
    <property type="molecule type" value="Genomic_DNA"/>
</dbReference>
<dbReference type="SUPFAM" id="SSF103256">
    <property type="entry name" value="Hypothetical protein TM0160"/>
    <property type="match status" value="1"/>
</dbReference>
<dbReference type="Pfam" id="PF02577">
    <property type="entry name" value="BFN_dom"/>
    <property type="match status" value="1"/>
</dbReference>
<keyword evidence="2" id="KW-0378">Hydrolase</keyword>
<dbReference type="GO" id="GO:0016567">
    <property type="term" value="P:protein ubiquitination"/>
    <property type="evidence" value="ECO:0007669"/>
    <property type="project" value="TreeGrafter"/>
</dbReference>
<evidence type="ECO:0000256" key="2">
    <source>
        <dbReference type="ARBA" id="ARBA00022722"/>
    </source>
</evidence>
<dbReference type="GO" id="GO:0005634">
    <property type="term" value="C:nucleus"/>
    <property type="evidence" value="ECO:0007669"/>
    <property type="project" value="TreeGrafter"/>
</dbReference>
<evidence type="ECO:0000313" key="6">
    <source>
        <dbReference type="Proteomes" id="UP000197138"/>
    </source>
</evidence>
<dbReference type="GO" id="GO:0004518">
    <property type="term" value="F:nuclease activity"/>
    <property type="evidence" value="ECO:0007669"/>
    <property type="project" value="UniProtKB-UniRule"/>
</dbReference>
<dbReference type="GO" id="GO:0030891">
    <property type="term" value="C:VCB complex"/>
    <property type="evidence" value="ECO:0007669"/>
    <property type="project" value="TreeGrafter"/>
</dbReference>
<dbReference type="InterPro" id="IPR036104">
    <property type="entry name" value="BFN_sf"/>
</dbReference>
<proteinExistence type="inferred from homology"/>
<dbReference type="Gene3D" id="3.10.690.10">
    <property type="entry name" value="Bifunctional nuclease domain"/>
    <property type="match status" value="1"/>
</dbReference>
<evidence type="ECO:0000256" key="3">
    <source>
        <dbReference type="ARBA" id="ARBA00025428"/>
    </source>
</evidence>
<reference evidence="6" key="1">
    <citation type="journal article" date="2017" name="Plant J.">
        <title>The pomegranate (Punica granatum L.) genome and the genomics of punicalagin biosynthesis.</title>
        <authorList>
            <person name="Qin G."/>
            <person name="Xu C."/>
            <person name="Ming R."/>
            <person name="Tang H."/>
            <person name="Guyot R."/>
            <person name="Kramer E.M."/>
            <person name="Hu Y."/>
            <person name="Yi X."/>
            <person name="Qi Y."/>
            <person name="Xu X."/>
            <person name="Gao Z."/>
            <person name="Pan H."/>
            <person name="Jian J."/>
            <person name="Tian Y."/>
            <person name="Yue Z."/>
            <person name="Xu Y."/>
        </authorList>
    </citation>
    <scope>NUCLEOTIDE SEQUENCE [LARGE SCALE GENOMIC DNA]</scope>
    <source>
        <strain evidence="6">cv. Dabenzi</strain>
    </source>
</reference>
<evidence type="ECO:0000256" key="1">
    <source>
        <dbReference type="ARBA" id="ARBA00009095"/>
    </source>
</evidence>
<dbReference type="PANTHER" id="PTHR15160">
    <property type="entry name" value="VON HIPPEL-LINDAU PROTEIN"/>
    <property type="match status" value="1"/>
</dbReference>
<dbReference type="AlphaFoldDB" id="A0A218W7S4"/>
<evidence type="ECO:0000313" key="5">
    <source>
        <dbReference type="EMBL" id="OWM68251.1"/>
    </source>
</evidence>
<keyword evidence="2" id="KW-0540">Nuclease</keyword>
<dbReference type="PANTHER" id="PTHR15160:SF1">
    <property type="entry name" value="VON HIPPEL-LINDAU DISEASE TUMOR SUPPRESSOR"/>
    <property type="match status" value="1"/>
</dbReference>
<gene>
    <name evidence="5" type="ORF">CDL15_Pgr004733</name>
</gene>
<name>A0A218W7S4_PUNGR</name>
<dbReference type="Proteomes" id="UP000197138">
    <property type="component" value="Unassembled WGS sequence"/>
</dbReference>
<feature type="domain" description="BFN" evidence="4">
    <location>
        <begin position="50"/>
        <end position="193"/>
    </location>
</feature>
<dbReference type="InterPro" id="IPR003729">
    <property type="entry name" value="Bi_nuclease_dom"/>
</dbReference>
<dbReference type="PROSITE" id="PS51658">
    <property type="entry name" value="BFN"/>
    <property type="match status" value="1"/>
</dbReference>
<organism evidence="5 6">
    <name type="scientific">Punica granatum</name>
    <name type="common">Pomegranate</name>
    <dbReference type="NCBI Taxonomy" id="22663"/>
    <lineage>
        <taxon>Eukaryota</taxon>
        <taxon>Viridiplantae</taxon>
        <taxon>Streptophyta</taxon>
        <taxon>Embryophyta</taxon>
        <taxon>Tracheophyta</taxon>
        <taxon>Spermatophyta</taxon>
        <taxon>Magnoliopsida</taxon>
        <taxon>eudicotyledons</taxon>
        <taxon>Gunneridae</taxon>
        <taxon>Pentapetalae</taxon>
        <taxon>rosids</taxon>
        <taxon>malvids</taxon>
        <taxon>Myrtales</taxon>
        <taxon>Lythraceae</taxon>
        <taxon>Punica</taxon>
    </lineage>
</organism>
<evidence type="ECO:0000259" key="4">
    <source>
        <dbReference type="PROSITE" id="PS51658"/>
    </source>
</evidence>
<comment type="similarity">
    <text evidence="1">Belongs to the bifunctional nuclease family.</text>
</comment>
<protein>
    <recommendedName>
        <fullName evidence="4">BFN domain-containing protein</fullName>
    </recommendedName>
</protein>